<keyword evidence="1" id="KW-0812">Transmembrane</keyword>
<sequence>MIKSAMPMSGFMITDNFGVPFITFLIANRMMDFSKGI</sequence>
<keyword evidence="1" id="KW-1133">Transmembrane helix</keyword>
<keyword evidence="1" id="KW-0472">Membrane</keyword>
<keyword evidence="3" id="KW-1185">Reference proteome</keyword>
<comment type="caution">
    <text evidence="2">The sequence shown here is derived from an EMBL/GenBank/DDBJ whole genome shotgun (WGS) entry which is preliminary data.</text>
</comment>
<dbReference type="EMBL" id="AALC02000072">
    <property type="protein sequence ID" value="EEQ05110.1"/>
    <property type="molecule type" value="Genomic_DNA"/>
</dbReference>
<gene>
    <name evidence="2" type="ORF">yberc0001_36820</name>
</gene>
<dbReference type="Proteomes" id="UP000010319">
    <property type="component" value="Unassembled WGS sequence"/>
</dbReference>
<evidence type="ECO:0000256" key="1">
    <source>
        <dbReference type="SAM" id="Phobius"/>
    </source>
</evidence>
<proteinExistence type="predicted"/>
<evidence type="ECO:0000313" key="3">
    <source>
        <dbReference type="Proteomes" id="UP000010319"/>
    </source>
</evidence>
<feature type="transmembrane region" description="Helical" evidence="1">
    <location>
        <begin position="6"/>
        <end position="27"/>
    </location>
</feature>
<name>A0ABP2E2A2_YERBE</name>
<organism evidence="2 3">
    <name type="scientific">Yersinia bercovieri ATCC 43970</name>
    <dbReference type="NCBI Taxonomy" id="349968"/>
    <lineage>
        <taxon>Bacteria</taxon>
        <taxon>Pseudomonadati</taxon>
        <taxon>Pseudomonadota</taxon>
        <taxon>Gammaproteobacteria</taxon>
        <taxon>Enterobacterales</taxon>
        <taxon>Yersiniaceae</taxon>
        <taxon>Yersinia</taxon>
    </lineage>
</organism>
<accession>A0ABP2E2A2</accession>
<protein>
    <submittedName>
        <fullName evidence="2">Uncharacterized protein</fullName>
    </submittedName>
</protein>
<reference evidence="2" key="1">
    <citation type="submission" date="2008-12" db="EMBL/GenBank/DDBJ databases">
        <title>Annotation of the Yersinia bercovieri ATCC 43970 genome.</title>
        <authorList>
            <person name="Read T.D."/>
            <person name="Akmal A."/>
            <person name="Bishop-Lilly K."/>
            <person name="Chen P.E."/>
            <person name="Cook C."/>
            <person name="Kiley M.P."/>
            <person name="Lentz S."/>
            <person name="Mateczun A."/>
            <person name="Nagarajan N."/>
            <person name="Nolan N."/>
            <person name="Osborne B.I."/>
            <person name="Pop M."/>
            <person name="Sozhamannan S."/>
            <person name="Stewart A.C."/>
            <person name="Sulakvelidze A."/>
            <person name="Thomason B."/>
            <person name="Willner K."/>
            <person name="Zwick M.E."/>
        </authorList>
    </citation>
    <scope>NUCLEOTIDE SEQUENCE [LARGE SCALE GENOMIC DNA]</scope>
    <source>
        <strain evidence="2">ATCC 43970</strain>
    </source>
</reference>
<evidence type="ECO:0000313" key="2">
    <source>
        <dbReference type="EMBL" id="EEQ05110.1"/>
    </source>
</evidence>